<comment type="catalytic activity">
    <reaction evidence="13">
        <text>alpha-D-mannose 1-phosphate = D-mannose 6-phosphate</text>
        <dbReference type="Rhea" id="RHEA:11140"/>
        <dbReference type="ChEBI" id="CHEBI:58409"/>
        <dbReference type="ChEBI" id="CHEBI:58735"/>
        <dbReference type="EC" id="5.4.2.8"/>
    </reaction>
</comment>
<dbReference type="OrthoDB" id="10264771at2759"/>
<comment type="subcellular location">
    <subcellularLocation>
        <location evidence="1 13">Cytoplasm</location>
    </subcellularLocation>
</comment>
<feature type="binding site" evidence="11">
    <location>
        <position position="143"/>
    </location>
    <ligand>
        <name>alpha-D-mannose 1-phosphate</name>
        <dbReference type="ChEBI" id="CHEBI:58409"/>
    </ligand>
</feature>
<comment type="subunit">
    <text evidence="4 13">Homodimer.</text>
</comment>
<dbReference type="NCBIfam" id="TIGR01484">
    <property type="entry name" value="HAD-SF-IIB"/>
    <property type="match status" value="1"/>
</dbReference>
<dbReference type="GO" id="GO:0006013">
    <property type="term" value="P:mannose metabolic process"/>
    <property type="evidence" value="ECO:0007669"/>
    <property type="project" value="TreeGrafter"/>
</dbReference>
<dbReference type="InterPro" id="IPR005002">
    <property type="entry name" value="PMM"/>
</dbReference>
<dbReference type="EC" id="5.4.2.8" evidence="5 13"/>
<dbReference type="SUPFAM" id="SSF56784">
    <property type="entry name" value="HAD-like"/>
    <property type="match status" value="1"/>
</dbReference>
<evidence type="ECO:0000256" key="4">
    <source>
        <dbReference type="ARBA" id="ARBA00011738"/>
    </source>
</evidence>
<dbReference type="GO" id="GO:0004615">
    <property type="term" value="F:phosphomannomutase activity"/>
    <property type="evidence" value="ECO:0007669"/>
    <property type="project" value="UniProtKB-EC"/>
</dbReference>
<dbReference type="GO" id="GO:0005829">
    <property type="term" value="C:cytosol"/>
    <property type="evidence" value="ECO:0007669"/>
    <property type="project" value="TreeGrafter"/>
</dbReference>
<dbReference type="FunFam" id="3.30.1240.20:FF:000001">
    <property type="entry name" value="Phosphomannomutase"/>
    <property type="match status" value="1"/>
</dbReference>
<comment type="function">
    <text evidence="13">Involved in the synthesis of the GDP-mannose and dolichol-phosphate-mannose required for a number of critical mannosyl transfer reactions.</text>
</comment>
<comment type="similarity">
    <text evidence="3 13">Belongs to the eukaryotic PMM family.</text>
</comment>
<evidence type="ECO:0000256" key="6">
    <source>
        <dbReference type="ARBA" id="ARBA00022490"/>
    </source>
</evidence>
<feature type="active site" description="Proton donor/acceptor" evidence="10">
    <location>
        <position position="23"/>
    </location>
</feature>
<comment type="cofactor">
    <cofactor evidence="12">
        <name>Mg(2+)</name>
        <dbReference type="ChEBI" id="CHEBI:18420"/>
    </cofactor>
</comment>
<proteinExistence type="inferred from homology"/>
<feature type="binding site" evidence="12">
    <location>
        <position position="230"/>
    </location>
    <ligand>
        <name>Mg(2+)</name>
        <dbReference type="ChEBI" id="CHEBI:18420"/>
        <label>2</label>
    </ligand>
</feature>
<dbReference type="SFLD" id="SFLDS00003">
    <property type="entry name" value="Haloacid_Dehalogenase"/>
    <property type="match status" value="1"/>
</dbReference>
<dbReference type="Gene3D" id="3.40.50.1000">
    <property type="entry name" value="HAD superfamily/HAD-like"/>
    <property type="match status" value="1"/>
</dbReference>
<dbReference type="InterPro" id="IPR006379">
    <property type="entry name" value="HAD-SF_hydro_IIB"/>
</dbReference>
<evidence type="ECO:0000256" key="2">
    <source>
        <dbReference type="ARBA" id="ARBA00004699"/>
    </source>
</evidence>
<comment type="caution">
    <text evidence="14">The sequence shown here is derived from an EMBL/GenBank/DDBJ whole genome shotgun (WGS) entry which is preliminary data.</text>
</comment>
<sequence>MAENTQLDATGRDPLVFYLFDVDGTLTEVRKTISREMMEFMQEIRKKVYCGIVSGSDLENVNQQLRGQAVEKFDYVFTENGLTYHRNGKLTLKTNICNYLGEEKLQEVLDFCLKYLSELKLPIKRGQFIELRSGLINVCPMGRNCTNDEREIFINYDKEHHVRENFIAELSQKFNDAGLVYSRGGQISFDIYPRGWNKRYCLDHIDADGFEDIHFFGDRCEPGGTDYDIYKDPRVTGHKITGPDDLKKKIQEIILKES</sequence>
<dbReference type="EMBL" id="VXIV02002702">
    <property type="protein sequence ID" value="KAF6023524.1"/>
    <property type="molecule type" value="Genomic_DNA"/>
</dbReference>
<accession>A0A7J7JCZ7</accession>
<dbReference type="SFLD" id="SFLDG01140">
    <property type="entry name" value="C2.B:_Phosphomannomutase_and_P"/>
    <property type="match status" value="1"/>
</dbReference>
<feature type="binding site" evidence="12">
    <location>
        <position position="232"/>
    </location>
    <ligand>
        <name>Mg(2+)</name>
        <dbReference type="ChEBI" id="CHEBI:18420"/>
        <label>2</label>
    </ligand>
</feature>
<feature type="binding site" evidence="11">
    <location>
        <position position="132"/>
    </location>
    <ligand>
        <name>alpha-D-mannose 1-phosphate</name>
        <dbReference type="ChEBI" id="CHEBI:58409"/>
    </ligand>
</feature>
<dbReference type="InterPro" id="IPR023214">
    <property type="entry name" value="HAD_sf"/>
</dbReference>
<evidence type="ECO:0000256" key="7">
    <source>
        <dbReference type="ARBA" id="ARBA00022723"/>
    </source>
</evidence>
<dbReference type="PANTHER" id="PTHR10466">
    <property type="entry name" value="PHOSPHOMANNOMUTASE"/>
    <property type="match status" value="1"/>
</dbReference>
<keyword evidence="15" id="KW-1185">Reference proteome</keyword>
<evidence type="ECO:0000256" key="13">
    <source>
        <dbReference type="RuleBase" id="RU361118"/>
    </source>
</evidence>
<feature type="binding site" evidence="11">
    <location>
        <position position="30"/>
    </location>
    <ligand>
        <name>alpha-D-mannose 1-phosphate</name>
        <dbReference type="ChEBI" id="CHEBI:58409"/>
    </ligand>
</feature>
<dbReference type="Pfam" id="PF03332">
    <property type="entry name" value="PMM"/>
    <property type="match status" value="1"/>
</dbReference>
<evidence type="ECO:0000256" key="8">
    <source>
        <dbReference type="ARBA" id="ARBA00022842"/>
    </source>
</evidence>
<evidence type="ECO:0000256" key="11">
    <source>
        <dbReference type="PIRSR" id="PIRSR605002-2"/>
    </source>
</evidence>
<dbReference type="PANTHER" id="PTHR10466:SF0">
    <property type="entry name" value="PHOSPHOMANNOMUTASE"/>
    <property type="match status" value="1"/>
</dbReference>
<dbReference type="Proteomes" id="UP000593567">
    <property type="component" value="Unassembled WGS sequence"/>
</dbReference>
<protein>
    <recommendedName>
        <fullName evidence="5 13">Phosphomannomutase</fullName>
        <ecNumber evidence="5 13">5.4.2.8</ecNumber>
    </recommendedName>
</protein>
<evidence type="ECO:0000256" key="12">
    <source>
        <dbReference type="PIRSR" id="PIRSR605002-3"/>
    </source>
</evidence>
<feature type="binding site" evidence="12">
    <location>
        <position position="218"/>
    </location>
    <ligand>
        <name>Mg(2+)</name>
        <dbReference type="ChEBI" id="CHEBI:18420"/>
        <label>1</label>
    </ligand>
</feature>
<feature type="active site" description="Proton donor/acceptor" evidence="10">
    <location>
        <position position="21"/>
    </location>
</feature>
<evidence type="ECO:0000256" key="3">
    <source>
        <dbReference type="ARBA" id="ARBA00009736"/>
    </source>
</evidence>
<keyword evidence="8 12" id="KW-0460">Magnesium</keyword>
<evidence type="ECO:0000256" key="9">
    <source>
        <dbReference type="ARBA" id="ARBA00023235"/>
    </source>
</evidence>
<dbReference type="InterPro" id="IPR036412">
    <property type="entry name" value="HAD-like_sf"/>
</dbReference>
<organism evidence="14 15">
    <name type="scientific">Bugula neritina</name>
    <name type="common">Brown bryozoan</name>
    <name type="synonym">Sertularia neritina</name>
    <dbReference type="NCBI Taxonomy" id="10212"/>
    <lineage>
        <taxon>Eukaryota</taxon>
        <taxon>Metazoa</taxon>
        <taxon>Spiralia</taxon>
        <taxon>Lophotrochozoa</taxon>
        <taxon>Bryozoa</taxon>
        <taxon>Gymnolaemata</taxon>
        <taxon>Cheilostomatida</taxon>
        <taxon>Flustrina</taxon>
        <taxon>Buguloidea</taxon>
        <taxon>Bugulidae</taxon>
        <taxon>Bugula</taxon>
    </lineage>
</organism>
<dbReference type="Gene3D" id="3.30.1240.20">
    <property type="match status" value="1"/>
</dbReference>
<keyword evidence="6 13" id="KW-0963">Cytoplasm</keyword>
<dbReference type="UniPathway" id="UPA00126">
    <property type="reaction ID" value="UER00424"/>
</dbReference>
<comment type="pathway">
    <text evidence="2 13">Nucleotide-sugar biosynthesis; GDP-alpha-D-mannose biosynthesis; alpha-D-mannose 1-phosphate from D-fructose 6-phosphate: step 2/2.</text>
</comment>
<dbReference type="GO" id="GO:0009298">
    <property type="term" value="P:GDP-mannose biosynthetic process"/>
    <property type="evidence" value="ECO:0007669"/>
    <property type="project" value="UniProtKB-UniPathway"/>
</dbReference>
<feature type="binding site" evidence="11">
    <location>
        <position position="188"/>
    </location>
    <ligand>
        <name>alpha-D-mannose 1-phosphate</name>
        <dbReference type="ChEBI" id="CHEBI:58409"/>
    </ligand>
</feature>
<name>A0A7J7JCZ7_BUGNE</name>
<reference evidence="14" key="1">
    <citation type="submission" date="2020-06" db="EMBL/GenBank/DDBJ databases">
        <title>Draft genome of Bugula neritina, a colonial animal packing powerful symbionts and potential medicines.</title>
        <authorList>
            <person name="Rayko M."/>
        </authorList>
    </citation>
    <scope>NUCLEOTIDE SEQUENCE [LARGE SCALE GENOMIC DNA]</scope>
    <source>
        <strain evidence="14">Kwan_BN1</strain>
    </source>
</reference>
<dbReference type="AlphaFoldDB" id="A0A7J7JCZ7"/>
<keyword evidence="9 13" id="KW-0413">Isomerase</keyword>
<evidence type="ECO:0000256" key="5">
    <source>
        <dbReference type="ARBA" id="ARBA00012730"/>
    </source>
</evidence>
<evidence type="ECO:0000313" key="14">
    <source>
        <dbReference type="EMBL" id="KAF6023524.1"/>
    </source>
</evidence>
<feature type="binding site" evidence="12">
    <location>
        <position position="23"/>
    </location>
    <ligand>
        <name>Mg(2+)</name>
        <dbReference type="ChEBI" id="CHEBI:18420"/>
        <label>1</label>
    </ligand>
</feature>
<keyword evidence="7 12" id="KW-0479">Metal-binding</keyword>
<evidence type="ECO:0000256" key="10">
    <source>
        <dbReference type="PIRSR" id="PIRSR605002-1"/>
    </source>
</evidence>
<dbReference type="CDD" id="cd02585">
    <property type="entry name" value="HAD_PMM"/>
    <property type="match status" value="1"/>
</dbReference>
<dbReference type="GO" id="GO:0046872">
    <property type="term" value="F:metal ion binding"/>
    <property type="evidence" value="ECO:0007669"/>
    <property type="project" value="UniProtKB-KW"/>
</dbReference>
<gene>
    <name evidence="14" type="ORF">EB796_018172</name>
</gene>
<feature type="binding site" evidence="12">
    <location>
        <position position="21"/>
    </location>
    <ligand>
        <name>Mg(2+)</name>
        <dbReference type="ChEBI" id="CHEBI:18420"/>
        <label>1</label>
    </ligand>
</feature>
<evidence type="ECO:0000313" key="15">
    <source>
        <dbReference type="Proteomes" id="UP000593567"/>
    </source>
</evidence>
<evidence type="ECO:0000256" key="1">
    <source>
        <dbReference type="ARBA" id="ARBA00004496"/>
    </source>
</evidence>
<feature type="binding site" evidence="11">
    <location>
        <position position="190"/>
    </location>
    <ligand>
        <name>alpha-D-mannose 1-phosphate</name>
        <dbReference type="ChEBI" id="CHEBI:58409"/>
    </ligand>
</feature>
<feature type="binding site" evidence="11">
    <location>
        <position position="150"/>
    </location>
    <ligand>
        <name>alpha-D-mannose 1-phosphate</name>
        <dbReference type="ChEBI" id="CHEBI:58409"/>
    </ligand>
</feature>
<dbReference type="GO" id="GO:0006487">
    <property type="term" value="P:protein N-linked glycosylation"/>
    <property type="evidence" value="ECO:0007669"/>
    <property type="project" value="TreeGrafter"/>
</dbReference>
<dbReference type="InterPro" id="IPR043169">
    <property type="entry name" value="PMM_cap"/>
</dbReference>